<accession>A0A6H0ZKF0</accession>
<dbReference type="Pfam" id="PF04860">
    <property type="entry name" value="Phage_portal"/>
    <property type="match status" value="1"/>
</dbReference>
<dbReference type="InterPro" id="IPR006944">
    <property type="entry name" value="Phage/GTA_portal"/>
</dbReference>
<evidence type="ECO:0000313" key="2">
    <source>
        <dbReference type="Proteomes" id="UP000500870"/>
    </source>
</evidence>
<dbReference type="Gene3D" id="3.30.1120.70">
    <property type="match status" value="1"/>
</dbReference>
<name>A0A6H0ZKF0_9HYPH</name>
<reference evidence="1 2" key="1">
    <citation type="submission" date="2020-04" db="EMBL/GenBank/DDBJ databases">
        <title>FDA dAtabase for Regulatory Grade micrObial Sequences (FDA-ARGOS): Supporting development and validation of Infectious Disease Dx tests.</title>
        <authorList>
            <person name="Sciortino C."/>
            <person name="Tallon L."/>
            <person name="Sadzewicz L."/>
            <person name="Vavikolanu K."/>
            <person name="Mehta A."/>
            <person name="Aluvathingal J."/>
            <person name="Nadendla S."/>
            <person name="Nandy P."/>
            <person name="Geyer C."/>
            <person name="Yan Y."/>
            <person name="Sichtig H."/>
        </authorList>
    </citation>
    <scope>NUCLEOTIDE SEQUENCE [LARGE SCALE GENOMIC DNA]</scope>
    <source>
        <strain evidence="1 2">FDAARGOS_633</strain>
    </source>
</reference>
<dbReference type="Gene3D" id="3.40.140.120">
    <property type="match status" value="1"/>
</dbReference>
<dbReference type="EMBL" id="CP050898">
    <property type="protein sequence ID" value="QIX21296.1"/>
    <property type="molecule type" value="Genomic_DNA"/>
</dbReference>
<evidence type="ECO:0000313" key="1">
    <source>
        <dbReference type="EMBL" id="QIX21296.1"/>
    </source>
</evidence>
<dbReference type="NCBIfam" id="TIGR01537">
    <property type="entry name" value="portal_HK97"/>
    <property type="match status" value="1"/>
</dbReference>
<dbReference type="Gene3D" id="1.20.1270.210">
    <property type="match status" value="1"/>
</dbReference>
<sequence length="408" mass="44406">MKLWPFGKTETRIASSDPYLGEFLGARWQGRADIEKASGHAVAHRCISVISENLASVGLSVYRRTEDGGREKATDHPLYAVLHDQASPTLTAFEAREWLISSALMYGNGFAKIERNGRSQVTGISPLVAGSVTVEKLSSGRLRYKHAKPDGGTEVLLQDEVLHVRYRTKDGVLGLSPIQIASAAFGLALAQQDQAGAAAENAFRPAGALIFPDKLGSGDRTVAGSKESVIAKFKERFIGQLKANEVIVLDGGAKFETFQFSAKDSEFLESRKLSNLDICRIWGVPPSVAGITDNSTYSNVEQESRALVTRCLAPWAKRVEMAMTIQLLSPEARKTLYVEHDLSALLRGDLVSRYNAYRVGREGGWLSADDIRGFENMSKIPGGETYVQPLNMGIVGVNDNRSKVDDAA</sequence>
<dbReference type="Proteomes" id="UP000500870">
    <property type="component" value="Chromosome 1"/>
</dbReference>
<organism evidence="1 2">
    <name type="scientific">Agrobacterium pusense</name>
    <dbReference type="NCBI Taxonomy" id="648995"/>
    <lineage>
        <taxon>Bacteria</taxon>
        <taxon>Pseudomonadati</taxon>
        <taxon>Pseudomonadota</taxon>
        <taxon>Alphaproteobacteria</taxon>
        <taxon>Hyphomicrobiales</taxon>
        <taxon>Rhizobiaceae</taxon>
        <taxon>Rhizobium/Agrobacterium group</taxon>
        <taxon>Agrobacterium</taxon>
    </lineage>
</organism>
<dbReference type="RefSeq" id="WP_177319161.1">
    <property type="nucleotide sequence ID" value="NZ_CP050898.1"/>
</dbReference>
<dbReference type="InterPro" id="IPR006427">
    <property type="entry name" value="Portal_HK97"/>
</dbReference>
<gene>
    <name evidence="1" type="ORF">FOB41_09185</name>
</gene>
<protein>
    <submittedName>
        <fullName evidence="1">Phage portal protein</fullName>
    </submittedName>
</protein>
<proteinExistence type="predicted"/>
<dbReference type="AlphaFoldDB" id="A0A6H0ZKF0"/>